<evidence type="ECO:0000259" key="11">
    <source>
        <dbReference type="PROSITE" id="PS50126"/>
    </source>
</evidence>
<evidence type="ECO:0000256" key="1">
    <source>
        <dbReference type="ARBA" id="ARBA00004496"/>
    </source>
</evidence>
<reference evidence="12 13" key="1">
    <citation type="submission" date="2017-08" db="EMBL/GenBank/DDBJ databases">
        <authorList>
            <person name="de Groot N.N."/>
        </authorList>
    </citation>
    <scope>NUCLEOTIDE SEQUENCE [LARGE SCALE GENOMIC DNA]</scope>
    <source>
        <strain evidence="12 13">HM2</strain>
    </source>
</reference>
<dbReference type="CDD" id="cd11364">
    <property type="entry name" value="RNase_PH_PNPase_2"/>
    <property type="match status" value="1"/>
</dbReference>
<evidence type="ECO:0000256" key="8">
    <source>
        <dbReference type="ARBA" id="ARBA00022884"/>
    </source>
</evidence>
<dbReference type="SUPFAM" id="SSF50249">
    <property type="entry name" value="Nucleic acid-binding proteins"/>
    <property type="match status" value="1"/>
</dbReference>
<dbReference type="InterPro" id="IPR015847">
    <property type="entry name" value="ExoRNase_PH_dom2"/>
</dbReference>
<protein>
    <recommendedName>
        <fullName evidence="9">Polyribonucleotide nucleotidyltransferase</fullName>
        <ecNumber evidence="9">2.7.7.8</ecNumber>
    </recommendedName>
    <alternativeName>
        <fullName evidence="9">Polynucleotide phosphorylase</fullName>
        <shortName evidence="9">PNPase</shortName>
    </alternativeName>
</protein>
<dbReference type="EMBL" id="UHJL01000001">
    <property type="protein sequence ID" value="SUQ19909.1"/>
    <property type="molecule type" value="Genomic_DNA"/>
</dbReference>
<dbReference type="SUPFAM" id="SSF54791">
    <property type="entry name" value="Eukaryotic type KH-domain (KH-domain type I)"/>
    <property type="match status" value="1"/>
</dbReference>
<dbReference type="InterPro" id="IPR003029">
    <property type="entry name" value="S1_domain"/>
</dbReference>
<dbReference type="InterPro" id="IPR027408">
    <property type="entry name" value="PNPase/RNase_PH_dom_sf"/>
</dbReference>
<evidence type="ECO:0000256" key="2">
    <source>
        <dbReference type="ARBA" id="ARBA00007404"/>
    </source>
</evidence>
<dbReference type="HAMAP" id="MF_01595">
    <property type="entry name" value="PNPase"/>
    <property type="match status" value="1"/>
</dbReference>
<organism evidence="12 13">
    <name type="scientific">Fibrobacter succinogenes</name>
    <name type="common">Bacteroides succinogenes</name>
    <dbReference type="NCBI Taxonomy" id="833"/>
    <lineage>
        <taxon>Bacteria</taxon>
        <taxon>Pseudomonadati</taxon>
        <taxon>Fibrobacterota</taxon>
        <taxon>Fibrobacteria</taxon>
        <taxon>Fibrobacterales</taxon>
        <taxon>Fibrobacteraceae</taxon>
        <taxon>Fibrobacter</taxon>
    </lineage>
</organism>
<keyword evidence="8 9" id="KW-0694">RNA-binding</keyword>
<dbReference type="GO" id="GO:0006396">
    <property type="term" value="P:RNA processing"/>
    <property type="evidence" value="ECO:0007669"/>
    <property type="project" value="InterPro"/>
</dbReference>
<dbReference type="FunFam" id="3.30.230.70:FF:000001">
    <property type="entry name" value="Polyribonucleotide nucleotidyltransferase"/>
    <property type="match status" value="1"/>
</dbReference>
<evidence type="ECO:0000256" key="7">
    <source>
        <dbReference type="ARBA" id="ARBA00022842"/>
    </source>
</evidence>
<comment type="subcellular location">
    <subcellularLocation>
        <location evidence="1 9">Cytoplasm</location>
    </subcellularLocation>
</comment>
<dbReference type="InterPro" id="IPR036456">
    <property type="entry name" value="PNPase_PH_RNA-bd_sf"/>
</dbReference>
<dbReference type="Pfam" id="PF00013">
    <property type="entry name" value="KH_1"/>
    <property type="match status" value="1"/>
</dbReference>
<keyword evidence="6 9" id="KW-0479">Metal-binding</keyword>
<dbReference type="PANTHER" id="PTHR11252:SF0">
    <property type="entry name" value="POLYRIBONUCLEOTIDE NUCLEOTIDYLTRANSFERASE 1, MITOCHONDRIAL"/>
    <property type="match status" value="1"/>
</dbReference>
<feature type="binding site" evidence="9">
    <location>
        <position position="521"/>
    </location>
    <ligand>
        <name>Mg(2+)</name>
        <dbReference type="ChEBI" id="CHEBI:18420"/>
    </ligand>
</feature>
<dbReference type="Gene3D" id="3.30.1370.10">
    <property type="entry name" value="K Homology domain, type 1"/>
    <property type="match status" value="1"/>
</dbReference>
<keyword evidence="3 9" id="KW-0963">Cytoplasm</keyword>
<evidence type="ECO:0000256" key="10">
    <source>
        <dbReference type="SAM" id="MobiDB-lite"/>
    </source>
</evidence>
<dbReference type="NCBIfam" id="TIGR03591">
    <property type="entry name" value="polynuc_phos"/>
    <property type="match status" value="1"/>
</dbReference>
<dbReference type="GO" id="GO:0000175">
    <property type="term" value="F:3'-5'-RNA exonuclease activity"/>
    <property type="evidence" value="ECO:0007669"/>
    <property type="project" value="TreeGrafter"/>
</dbReference>
<dbReference type="PANTHER" id="PTHR11252">
    <property type="entry name" value="POLYRIBONUCLEOTIDE NUCLEOTIDYLTRANSFERASE"/>
    <property type="match status" value="1"/>
</dbReference>
<feature type="binding site" evidence="9">
    <location>
        <position position="515"/>
    </location>
    <ligand>
        <name>Mg(2+)</name>
        <dbReference type="ChEBI" id="CHEBI:18420"/>
    </ligand>
</feature>
<dbReference type="NCBIfam" id="NF008805">
    <property type="entry name" value="PRK11824.1"/>
    <property type="match status" value="1"/>
</dbReference>
<dbReference type="InterPro" id="IPR012340">
    <property type="entry name" value="NA-bd_OB-fold"/>
</dbReference>
<keyword evidence="7 9" id="KW-0460">Magnesium</keyword>
<gene>
    <name evidence="9" type="primary">pnp</name>
    <name evidence="12" type="ORF">SAMN05661053_1153</name>
</gene>
<evidence type="ECO:0000313" key="12">
    <source>
        <dbReference type="EMBL" id="SUQ19909.1"/>
    </source>
</evidence>
<evidence type="ECO:0000313" key="13">
    <source>
        <dbReference type="Proteomes" id="UP000255423"/>
    </source>
</evidence>
<dbReference type="CDD" id="cd02393">
    <property type="entry name" value="KH-I_PNPase"/>
    <property type="match status" value="1"/>
</dbReference>
<feature type="domain" description="S1 motif" evidence="11">
    <location>
        <begin position="652"/>
        <end position="720"/>
    </location>
</feature>
<dbReference type="Gene3D" id="3.30.230.70">
    <property type="entry name" value="GHMP Kinase, N-terminal domain"/>
    <property type="match status" value="2"/>
</dbReference>
<dbReference type="PIRSF" id="PIRSF005499">
    <property type="entry name" value="PNPase"/>
    <property type="match status" value="1"/>
</dbReference>
<dbReference type="FunFam" id="3.30.230.70:FF:000002">
    <property type="entry name" value="Polyribonucleotide nucleotidyltransferase"/>
    <property type="match status" value="1"/>
</dbReference>
<dbReference type="Pfam" id="PF01138">
    <property type="entry name" value="RNase_PH"/>
    <property type="match status" value="2"/>
</dbReference>
<dbReference type="AlphaFoldDB" id="A0A380RXB8"/>
<comment type="similarity">
    <text evidence="2 9">Belongs to the polyribonucleotide nucleotidyltransferase family.</text>
</comment>
<evidence type="ECO:0000256" key="4">
    <source>
        <dbReference type="ARBA" id="ARBA00022679"/>
    </source>
</evidence>
<dbReference type="PROSITE" id="PS50126">
    <property type="entry name" value="S1"/>
    <property type="match status" value="1"/>
</dbReference>
<feature type="region of interest" description="Disordered" evidence="10">
    <location>
        <begin position="726"/>
        <end position="746"/>
    </location>
</feature>
<dbReference type="InterPro" id="IPR004087">
    <property type="entry name" value="KH_dom"/>
</dbReference>
<dbReference type="Proteomes" id="UP000255423">
    <property type="component" value="Unassembled WGS sequence"/>
</dbReference>
<dbReference type="GO" id="GO:0000287">
    <property type="term" value="F:magnesium ion binding"/>
    <property type="evidence" value="ECO:0007669"/>
    <property type="project" value="UniProtKB-UniRule"/>
</dbReference>
<dbReference type="Pfam" id="PF00575">
    <property type="entry name" value="S1"/>
    <property type="match status" value="1"/>
</dbReference>
<dbReference type="Gene3D" id="2.40.50.140">
    <property type="entry name" value="Nucleic acid-binding proteins"/>
    <property type="match status" value="1"/>
</dbReference>
<dbReference type="RefSeq" id="WP_109572406.1">
    <property type="nucleotide sequence ID" value="NZ_UHJL01000001.1"/>
</dbReference>
<dbReference type="PROSITE" id="PS50084">
    <property type="entry name" value="KH_TYPE_1"/>
    <property type="match status" value="1"/>
</dbReference>
<dbReference type="FunFam" id="2.40.50.140:FF:000023">
    <property type="entry name" value="Polyribonucleotide nucleotidyltransferase"/>
    <property type="match status" value="1"/>
</dbReference>
<keyword evidence="4 9" id="KW-0808">Transferase</keyword>
<evidence type="ECO:0000256" key="5">
    <source>
        <dbReference type="ARBA" id="ARBA00022695"/>
    </source>
</evidence>
<dbReference type="FunFam" id="3.30.1370.10:FF:000001">
    <property type="entry name" value="Polyribonucleotide nucleotidyltransferase"/>
    <property type="match status" value="1"/>
</dbReference>
<dbReference type="InterPro" id="IPR036612">
    <property type="entry name" value="KH_dom_type_1_sf"/>
</dbReference>
<comment type="function">
    <text evidence="9">Involved in mRNA degradation. Catalyzes the phosphorolysis of single-stranded polyribonucleotides processively in the 3'- to 5'-direction.</text>
</comment>
<name>A0A380RXB8_FIBSU</name>
<proteinExistence type="inferred from homology"/>
<dbReference type="InterPro" id="IPR036345">
    <property type="entry name" value="ExoRNase_PH_dom2_sf"/>
</dbReference>
<dbReference type="InterPro" id="IPR004088">
    <property type="entry name" value="KH_dom_type_1"/>
</dbReference>
<dbReference type="InterPro" id="IPR012162">
    <property type="entry name" value="PNPase"/>
</dbReference>
<dbReference type="SUPFAM" id="SSF54211">
    <property type="entry name" value="Ribosomal protein S5 domain 2-like"/>
    <property type="match status" value="2"/>
</dbReference>
<dbReference type="SMART" id="SM00316">
    <property type="entry name" value="S1"/>
    <property type="match status" value="1"/>
</dbReference>
<dbReference type="GO" id="GO:0005829">
    <property type="term" value="C:cytosol"/>
    <property type="evidence" value="ECO:0007669"/>
    <property type="project" value="TreeGrafter"/>
</dbReference>
<evidence type="ECO:0000256" key="6">
    <source>
        <dbReference type="ARBA" id="ARBA00022723"/>
    </source>
</evidence>
<sequence length="746" mass="80559">MSTEAYQAKYGKMLDPKEVSVNLPDGRVITFETGRIAKQARGSAVAKMGDAFVLSTVCYGEEKDGDFFPLTVEYREKSYAAGRLPGGYSKREPGRPSDEEILSARIIDRPIRPMFPENFTREVQVIVQVLSSDKKFAPDVLGVSAASLSIGLSELPFEQQVAAVRVAVVDGQNIVMPTYDQVAVADLDLVVAGTEDSVCMVEGGAYEVSEDTMIGAILAGHEVIKEMCKAQQQLVDRCSKPKMELKPKFVGEEHDKLVATVKEVVWDELNKDVHSNMVKTDFYPAMADLCAKMLEDPRILAIIGEGEAQDPKLAADAKGIFSDLERTAMREMILNEGVRLDGRTTTEVRPIEIEMGVLPRAHGSAIFQRGETQGLVICTLGTKADEQRFESLQGEGAKSYMLHYNFPPFSVGECKKLGLSRREIGHGHLAERSLAAVLPLPEDFPYTIRVVSEIMESNGSSSMASVCGGCLSLMDAGVPIKAPVAGIAMGLISEKGSVKEGGKIKILTDITGTEDHLGDMDFKVTGTAEGITAFQMDIKIRGITPELMREALEQARQGRIHILGRMAELGLPAPRPHVSEKAPTMLKMRIPTTKIRDVIGSGGSVIKGMQAQTGCTINIDDNGNIDIAAPTGKAGEVCRRMIEELTAEPEPGRKYKGKVKTIQPFGAFVEILPGRDGLVHISELADHRVDKVEDVVHVGDEVEVLCLGVDPKGKVKLSMKALLPPKAAPAAEAAPEAPAAEAPTEA</sequence>
<dbReference type="GO" id="GO:0003723">
    <property type="term" value="F:RNA binding"/>
    <property type="evidence" value="ECO:0007669"/>
    <property type="project" value="UniProtKB-UniRule"/>
</dbReference>
<dbReference type="EC" id="2.7.7.8" evidence="9"/>
<dbReference type="Pfam" id="PF03725">
    <property type="entry name" value="RNase_PH_C"/>
    <property type="match status" value="2"/>
</dbReference>
<dbReference type="GO" id="GO:0006402">
    <property type="term" value="P:mRNA catabolic process"/>
    <property type="evidence" value="ECO:0007669"/>
    <property type="project" value="UniProtKB-UniRule"/>
</dbReference>
<dbReference type="SUPFAM" id="SSF55666">
    <property type="entry name" value="Ribonuclease PH domain 2-like"/>
    <property type="match status" value="2"/>
</dbReference>
<dbReference type="CDD" id="cd04472">
    <property type="entry name" value="S1_PNPase"/>
    <property type="match status" value="1"/>
</dbReference>
<keyword evidence="5 9" id="KW-0548">Nucleotidyltransferase</keyword>
<dbReference type="InterPro" id="IPR020568">
    <property type="entry name" value="Ribosomal_Su5_D2-typ_SF"/>
</dbReference>
<evidence type="ECO:0000256" key="3">
    <source>
        <dbReference type="ARBA" id="ARBA00022490"/>
    </source>
</evidence>
<dbReference type="SUPFAM" id="SSF46915">
    <property type="entry name" value="Polynucleotide phosphorylase/guanosine pentaphosphate synthase (PNPase/GPSI), domain 3"/>
    <property type="match status" value="1"/>
</dbReference>
<accession>A0A380RXB8</accession>
<evidence type="ECO:0000256" key="9">
    <source>
        <dbReference type="HAMAP-Rule" id="MF_01595"/>
    </source>
</evidence>
<dbReference type="CDD" id="cd11363">
    <property type="entry name" value="RNase_PH_PNPase_1"/>
    <property type="match status" value="1"/>
</dbReference>
<comment type="catalytic activity">
    <reaction evidence="9">
        <text>RNA(n+1) + phosphate = RNA(n) + a ribonucleoside 5'-diphosphate</text>
        <dbReference type="Rhea" id="RHEA:22096"/>
        <dbReference type="Rhea" id="RHEA-COMP:14527"/>
        <dbReference type="Rhea" id="RHEA-COMP:17342"/>
        <dbReference type="ChEBI" id="CHEBI:43474"/>
        <dbReference type="ChEBI" id="CHEBI:57930"/>
        <dbReference type="ChEBI" id="CHEBI:140395"/>
        <dbReference type="EC" id="2.7.7.8"/>
    </reaction>
</comment>
<dbReference type="SMART" id="SM00322">
    <property type="entry name" value="KH"/>
    <property type="match status" value="1"/>
</dbReference>
<dbReference type="GO" id="GO:0004654">
    <property type="term" value="F:polyribonucleotide nucleotidyltransferase activity"/>
    <property type="evidence" value="ECO:0007669"/>
    <property type="project" value="UniProtKB-UniRule"/>
</dbReference>
<comment type="cofactor">
    <cofactor evidence="9">
        <name>Mg(2+)</name>
        <dbReference type="ChEBI" id="CHEBI:18420"/>
    </cofactor>
</comment>
<dbReference type="InterPro" id="IPR015848">
    <property type="entry name" value="PNPase_PH_RNA-bd_bac/org-type"/>
</dbReference>
<dbReference type="Pfam" id="PF03726">
    <property type="entry name" value="PNPase"/>
    <property type="match status" value="1"/>
</dbReference>
<dbReference type="InterPro" id="IPR001247">
    <property type="entry name" value="ExoRNase_PH_dom1"/>
</dbReference>